<dbReference type="EMBL" id="BQXS01011550">
    <property type="protein sequence ID" value="GKT13889.1"/>
    <property type="molecule type" value="Genomic_DNA"/>
</dbReference>
<organism evidence="1 2">
    <name type="scientific">Aduncisulcus paluster</name>
    <dbReference type="NCBI Taxonomy" id="2918883"/>
    <lineage>
        <taxon>Eukaryota</taxon>
        <taxon>Metamonada</taxon>
        <taxon>Carpediemonas-like organisms</taxon>
        <taxon>Aduncisulcus</taxon>
    </lineage>
</organism>
<name>A0ABQ5JRS6_9EUKA</name>
<protein>
    <submittedName>
        <fullName evidence="1">Uncharacterized protein</fullName>
    </submittedName>
</protein>
<accession>A0ABQ5JRS6</accession>
<proteinExistence type="predicted"/>
<reference evidence="1" key="1">
    <citation type="submission" date="2022-03" db="EMBL/GenBank/DDBJ databases">
        <title>Draft genome sequence of Aduncisulcus paluster, a free-living microaerophilic Fornicata.</title>
        <authorList>
            <person name="Yuyama I."/>
            <person name="Kume K."/>
            <person name="Tamura T."/>
            <person name="Inagaki Y."/>
            <person name="Hashimoto T."/>
        </authorList>
    </citation>
    <scope>NUCLEOTIDE SEQUENCE</scope>
    <source>
        <strain evidence="1">NY0171</strain>
    </source>
</reference>
<keyword evidence="2" id="KW-1185">Reference proteome</keyword>
<dbReference type="Proteomes" id="UP001057375">
    <property type="component" value="Unassembled WGS sequence"/>
</dbReference>
<sequence length="287" mass="32401">MNIELLDKIGEIEREIQEVLNPKHFPTKLSDIPLKISPLVEKVRKLAQYVKLDPSKPVQYSDDREDIKKQLSSFLLPSKDIPQSVPVQKLEKQDIKPSEAATRVANVLNLVQKMHTTCDEERKVWEQKGKVDREDMKTEDESLHLQYDTSKHLPSLESLADVSNHDISQLAPFLLRISEGRDSVAYSTPRSTLAEYCKVHSKLCKECANGLSGRIKSHPHSDLGEYDGRTEELTSFYTSLIPPTSHVYTPHDEESMLRGRDALTGCGSVSVQADGAELPLFITDEQH</sequence>
<gene>
    <name evidence="1" type="ORF">ADUPG1_010359</name>
</gene>
<evidence type="ECO:0000313" key="2">
    <source>
        <dbReference type="Proteomes" id="UP001057375"/>
    </source>
</evidence>
<evidence type="ECO:0000313" key="1">
    <source>
        <dbReference type="EMBL" id="GKT13889.1"/>
    </source>
</evidence>
<comment type="caution">
    <text evidence="1">The sequence shown here is derived from an EMBL/GenBank/DDBJ whole genome shotgun (WGS) entry which is preliminary data.</text>
</comment>